<proteinExistence type="predicted"/>
<organism evidence="2 3">
    <name type="scientific">Muricoccus vinaceus</name>
    <dbReference type="NCBI Taxonomy" id="424704"/>
    <lineage>
        <taxon>Bacteria</taxon>
        <taxon>Pseudomonadati</taxon>
        <taxon>Pseudomonadota</taxon>
        <taxon>Alphaproteobacteria</taxon>
        <taxon>Acetobacterales</taxon>
        <taxon>Roseomonadaceae</taxon>
        <taxon>Muricoccus</taxon>
    </lineage>
</organism>
<feature type="transmembrane region" description="Helical" evidence="1">
    <location>
        <begin position="6"/>
        <end position="34"/>
    </location>
</feature>
<keyword evidence="1" id="KW-0812">Transmembrane</keyword>
<gene>
    <name evidence="2" type="ORF">ACFFIC_03230</name>
</gene>
<evidence type="ECO:0000313" key="2">
    <source>
        <dbReference type="EMBL" id="MFC0384561.1"/>
    </source>
</evidence>
<sequence length="48" mass="4865">MLGNLTTPALLLICLPVVGIVACIALGVLSMLLCSPWSPSGAARKKTA</sequence>
<protein>
    <submittedName>
        <fullName evidence="2">Uncharacterized protein</fullName>
    </submittedName>
</protein>
<name>A0ABV6ILR5_9PROT</name>
<keyword evidence="3" id="KW-1185">Reference proteome</keyword>
<keyword evidence="1" id="KW-0472">Membrane</keyword>
<reference evidence="2 3" key="1">
    <citation type="submission" date="2024-09" db="EMBL/GenBank/DDBJ databases">
        <authorList>
            <person name="Sun Q."/>
            <person name="Mori K."/>
        </authorList>
    </citation>
    <scope>NUCLEOTIDE SEQUENCE [LARGE SCALE GENOMIC DNA]</scope>
    <source>
        <strain evidence="2 3">CCM 7468</strain>
    </source>
</reference>
<dbReference type="EMBL" id="JBHLVZ010000002">
    <property type="protein sequence ID" value="MFC0384561.1"/>
    <property type="molecule type" value="Genomic_DNA"/>
</dbReference>
<keyword evidence="1" id="KW-1133">Transmembrane helix</keyword>
<evidence type="ECO:0000256" key="1">
    <source>
        <dbReference type="SAM" id="Phobius"/>
    </source>
</evidence>
<dbReference type="RefSeq" id="WP_377048625.1">
    <property type="nucleotide sequence ID" value="NZ_JBHLVZ010000002.1"/>
</dbReference>
<evidence type="ECO:0000313" key="3">
    <source>
        <dbReference type="Proteomes" id="UP001589789"/>
    </source>
</evidence>
<dbReference type="Proteomes" id="UP001589789">
    <property type="component" value="Unassembled WGS sequence"/>
</dbReference>
<comment type="caution">
    <text evidence="2">The sequence shown here is derived from an EMBL/GenBank/DDBJ whole genome shotgun (WGS) entry which is preliminary data.</text>
</comment>
<accession>A0ABV6ILR5</accession>